<dbReference type="RefSeq" id="WP_132504927.1">
    <property type="nucleotide sequence ID" value="NZ_SMKP01000009.1"/>
</dbReference>
<gene>
    <name evidence="1" type="ORF">E1294_05055</name>
</gene>
<accession>A0A4R4X3L7</accession>
<dbReference type="OrthoDB" id="4761908at2"/>
<comment type="caution">
    <text evidence="1">The sequence shown here is derived from an EMBL/GenBank/DDBJ whole genome shotgun (WGS) entry which is preliminary data.</text>
</comment>
<organism evidence="1 2">
    <name type="scientific">Nonomuraea diastatica</name>
    <dbReference type="NCBI Taxonomy" id="1848329"/>
    <lineage>
        <taxon>Bacteria</taxon>
        <taxon>Bacillati</taxon>
        <taxon>Actinomycetota</taxon>
        <taxon>Actinomycetes</taxon>
        <taxon>Streptosporangiales</taxon>
        <taxon>Streptosporangiaceae</taxon>
        <taxon>Nonomuraea</taxon>
    </lineage>
</organism>
<reference evidence="1 2" key="1">
    <citation type="submission" date="2019-03" db="EMBL/GenBank/DDBJ databases">
        <title>Draft genome sequences of novel Actinobacteria.</title>
        <authorList>
            <person name="Sahin N."/>
            <person name="Ay H."/>
            <person name="Saygin H."/>
        </authorList>
    </citation>
    <scope>NUCLEOTIDE SEQUENCE [LARGE SCALE GENOMIC DNA]</scope>
    <source>
        <strain evidence="1 2">KC712</strain>
    </source>
</reference>
<keyword evidence="2" id="KW-1185">Reference proteome</keyword>
<name>A0A4R4X3L7_9ACTN</name>
<dbReference type="AlphaFoldDB" id="A0A4R4X3L7"/>
<sequence length="73" mass="7824">MPATSLDTTDAIELAELLQFIADWLAADPARLAPSLLDHVGHPAYGLDALRADLERFTFLLGGSDGEDLFGQP</sequence>
<protein>
    <submittedName>
        <fullName evidence="1">Uncharacterized protein</fullName>
    </submittedName>
</protein>
<dbReference type="Proteomes" id="UP000294543">
    <property type="component" value="Unassembled WGS sequence"/>
</dbReference>
<evidence type="ECO:0000313" key="1">
    <source>
        <dbReference type="EMBL" id="TDD24795.1"/>
    </source>
</evidence>
<dbReference type="EMBL" id="SMKP01000009">
    <property type="protein sequence ID" value="TDD24795.1"/>
    <property type="molecule type" value="Genomic_DNA"/>
</dbReference>
<evidence type="ECO:0000313" key="2">
    <source>
        <dbReference type="Proteomes" id="UP000294543"/>
    </source>
</evidence>
<proteinExistence type="predicted"/>